<organism evidence="1 2">
    <name type="scientific">Chytriomyces confervae</name>
    <dbReference type="NCBI Taxonomy" id="246404"/>
    <lineage>
        <taxon>Eukaryota</taxon>
        <taxon>Fungi</taxon>
        <taxon>Fungi incertae sedis</taxon>
        <taxon>Chytridiomycota</taxon>
        <taxon>Chytridiomycota incertae sedis</taxon>
        <taxon>Chytridiomycetes</taxon>
        <taxon>Chytridiales</taxon>
        <taxon>Chytriomycetaceae</taxon>
        <taxon>Chytriomyces</taxon>
    </lineage>
</organism>
<accession>A0A507F9S7</accession>
<dbReference type="Gene3D" id="1.25.40.10">
    <property type="entry name" value="Tetratricopeptide repeat domain"/>
    <property type="match status" value="1"/>
</dbReference>
<comment type="caution">
    <text evidence="1">The sequence shown here is derived from an EMBL/GenBank/DDBJ whole genome shotgun (WGS) entry which is preliminary data.</text>
</comment>
<evidence type="ECO:0000313" key="2">
    <source>
        <dbReference type="Proteomes" id="UP000320333"/>
    </source>
</evidence>
<protein>
    <submittedName>
        <fullName evidence="1">Uncharacterized protein</fullName>
    </submittedName>
</protein>
<dbReference type="InterPro" id="IPR011990">
    <property type="entry name" value="TPR-like_helical_dom_sf"/>
</dbReference>
<dbReference type="EMBL" id="QEAP01000224">
    <property type="protein sequence ID" value="TPX72485.1"/>
    <property type="molecule type" value="Genomic_DNA"/>
</dbReference>
<dbReference type="Proteomes" id="UP000320333">
    <property type="component" value="Unassembled WGS sequence"/>
</dbReference>
<reference evidence="1 2" key="1">
    <citation type="journal article" date="2019" name="Sci. Rep.">
        <title>Comparative genomics of chytrid fungi reveal insights into the obligate biotrophic and pathogenic lifestyle of Synchytrium endobioticum.</title>
        <authorList>
            <person name="van de Vossenberg B.T.L.H."/>
            <person name="Warris S."/>
            <person name="Nguyen H.D.T."/>
            <person name="van Gent-Pelzer M.P.E."/>
            <person name="Joly D.L."/>
            <person name="van de Geest H.C."/>
            <person name="Bonants P.J.M."/>
            <person name="Smith D.S."/>
            <person name="Levesque C.A."/>
            <person name="van der Lee T.A.J."/>
        </authorList>
    </citation>
    <scope>NUCLEOTIDE SEQUENCE [LARGE SCALE GENOMIC DNA]</scope>
    <source>
        <strain evidence="1 2">CBS 675.73</strain>
    </source>
</reference>
<name>A0A507F9S7_9FUNG</name>
<evidence type="ECO:0000313" key="1">
    <source>
        <dbReference type="EMBL" id="TPX72485.1"/>
    </source>
</evidence>
<dbReference type="CDD" id="cd24142">
    <property type="entry name" value="ACL4-like"/>
    <property type="match status" value="1"/>
</dbReference>
<proteinExistence type="predicted"/>
<keyword evidence="2" id="KW-1185">Reference proteome</keyword>
<gene>
    <name evidence="1" type="ORF">CcCBS67573_g05833</name>
</gene>
<dbReference type="SUPFAM" id="SSF48452">
    <property type="entry name" value="TPR-like"/>
    <property type="match status" value="1"/>
</dbReference>
<sequence length="395" mass="43137">MAKKKSSKAKAKSAPASAAPIVSMPNQALSEAIAAARAELDRCNPTAARDILLAAANADPAAANADLLELLGFTEMDLATSYHSEVAHSELGDSVAALIANHSEQAEIYLRKAVELGKDRVEPATYLYLGQLCLGAEAATFYERGIKGLEDEIEIMVLSGAEDEDEINNLKRKISAALCSMTEIYMTDCCDDPLAEQNCTEFMARAQTIDPSSPDVHSTAASVLLSKCEPEAATESILRSISLWSLEEPNTWPTYPTRLASAKVLMECGKDEEASGVLETVLKENDEDLEVWYLFAWCYYRMGGGGCDEDMMGDTNAVSIDDKVECWVDAKECLEKLLELAEKDAEADPGMLQHASEMLQEVSLLLAQHPDIVLRVEEGQRENVGYEDEDDEMEM</sequence>
<dbReference type="OrthoDB" id="1914839at2759"/>
<dbReference type="AlphaFoldDB" id="A0A507F9S7"/>
<dbReference type="STRING" id="246404.A0A507F9S7"/>